<dbReference type="PANTHER" id="PTHR24148">
    <property type="entry name" value="ANKYRIN REPEAT DOMAIN-CONTAINING PROTEIN 39 HOMOLOG-RELATED"/>
    <property type="match status" value="1"/>
</dbReference>
<reference evidence="3" key="2">
    <citation type="submission" date="2023-05" db="EMBL/GenBank/DDBJ databases">
        <authorList>
            <consortium name="Lawrence Berkeley National Laboratory"/>
            <person name="Steindorff A."/>
            <person name="Hensen N."/>
            <person name="Bonometti L."/>
            <person name="Westerberg I."/>
            <person name="Brannstrom I.O."/>
            <person name="Guillou S."/>
            <person name="Cros-Aarteil S."/>
            <person name="Calhoun S."/>
            <person name="Haridas S."/>
            <person name="Kuo A."/>
            <person name="Mondo S."/>
            <person name="Pangilinan J."/>
            <person name="Riley R."/>
            <person name="Labutti K."/>
            <person name="Andreopoulos B."/>
            <person name="Lipzen A."/>
            <person name="Chen C."/>
            <person name="Yanf M."/>
            <person name="Daum C."/>
            <person name="Ng V."/>
            <person name="Clum A."/>
            <person name="Ohm R."/>
            <person name="Martin F."/>
            <person name="Silar P."/>
            <person name="Natvig D."/>
            <person name="Lalanne C."/>
            <person name="Gautier V."/>
            <person name="Ament-Velasquez S.L."/>
            <person name="Kruys A."/>
            <person name="Hutchinson M.I."/>
            <person name="Powell A.J."/>
            <person name="Barry K."/>
            <person name="Miller A.N."/>
            <person name="Grigoriev I.V."/>
            <person name="Debuchy R."/>
            <person name="Gladieux P."/>
            <person name="Thoren M.H."/>
            <person name="Johannesson H."/>
        </authorList>
    </citation>
    <scope>NUCLEOTIDE SEQUENCE</scope>
    <source>
        <strain evidence="3">CBS 990.96</strain>
    </source>
</reference>
<feature type="region of interest" description="Disordered" evidence="1">
    <location>
        <begin position="71"/>
        <end position="93"/>
    </location>
</feature>
<sequence length="660" mass="74146">MARWHGKLCSEPRVTVRQDGNPCCDSCGIKCDWQELIKTQAFANSPYLIPQNEKPGELNLWWPSSVPYSAKSKDNSTTQSPVPPTNTQHSPTPVYPTVLASHEFRLVCLDANENPESPVHLTIEAFPQDDAPDYETVSYTWGGEAADSTPTKPIFIGPYWDVVFQTTNCWEMLRFIRPWRGIRMIWVDAICINQQSNLERADQVASMMQIYRNCTRVIVYLGPDIAVPPHGRFPPRRRLDDLALGPDQDQAAFKKLLQRRYFRRIWVIQELILPPQAVIPIRGVNYWADAMVYSRLKSVPDWDWNKTAAPWLQHTAQGGIWEGDLAHILRTTAKSRSSDPRDQVFGILGLVNHGPTFQADYGISAQHVFVGLFAHLISNLKFLDIFYHATGASPRSRTSLTWMPLWDLTSTWDTTFDPPPPLDMIMADTLIRSLKPAVKVSCYINFNNSWSRVVGSPHTSAASRGNVSRYIKLSSSQSVTEAHTTSIAFAGWQRATSTHKPWHTGLSFDAGAGTLSLVLTHFCPIPLQPKKIGSLGEWTMFEVRGSQGSLFLASRDPLDLIYHPNQDHLFILNPGEGSELWYLVLRLVGDSGRWTLVSTCRAMFLSLDADASDIAKGVEIRIEPGFQSLYQLLEPAARAFENRQLDEIAGILPEIATTTS</sequence>
<dbReference type="AlphaFoldDB" id="A0AAN6YRC4"/>
<evidence type="ECO:0000259" key="2">
    <source>
        <dbReference type="Pfam" id="PF06985"/>
    </source>
</evidence>
<protein>
    <submittedName>
        <fullName evidence="3">Heterokaryon incompatibility protein-domain-containing protein</fullName>
    </submittedName>
</protein>
<dbReference type="PANTHER" id="PTHR24148:SF81">
    <property type="entry name" value="HETEROKARYON INCOMPATIBILITY DOMAIN-CONTAINING PROTEIN"/>
    <property type="match status" value="1"/>
</dbReference>
<comment type="caution">
    <text evidence="3">The sequence shown here is derived from an EMBL/GenBank/DDBJ whole genome shotgun (WGS) entry which is preliminary data.</text>
</comment>
<reference evidence="3" key="1">
    <citation type="journal article" date="2023" name="Mol. Phylogenet. Evol.">
        <title>Genome-scale phylogeny and comparative genomics of the fungal order Sordariales.</title>
        <authorList>
            <person name="Hensen N."/>
            <person name="Bonometti L."/>
            <person name="Westerberg I."/>
            <person name="Brannstrom I.O."/>
            <person name="Guillou S."/>
            <person name="Cros-Aarteil S."/>
            <person name="Calhoun S."/>
            <person name="Haridas S."/>
            <person name="Kuo A."/>
            <person name="Mondo S."/>
            <person name="Pangilinan J."/>
            <person name="Riley R."/>
            <person name="LaButti K."/>
            <person name="Andreopoulos B."/>
            <person name="Lipzen A."/>
            <person name="Chen C."/>
            <person name="Yan M."/>
            <person name="Daum C."/>
            <person name="Ng V."/>
            <person name="Clum A."/>
            <person name="Steindorff A."/>
            <person name="Ohm R.A."/>
            <person name="Martin F."/>
            <person name="Silar P."/>
            <person name="Natvig D.O."/>
            <person name="Lalanne C."/>
            <person name="Gautier V."/>
            <person name="Ament-Velasquez S.L."/>
            <person name="Kruys A."/>
            <person name="Hutchinson M.I."/>
            <person name="Powell A.J."/>
            <person name="Barry K."/>
            <person name="Miller A.N."/>
            <person name="Grigoriev I.V."/>
            <person name="Debuchy R."/>
            <person name="Gladieux P."/>
            <person name="Hiltunen Thoren M."/>
            <person name="Johannesson H."/>
        </authorList>
    </citation>
    <scope>NUCLEOTIDE SEQUENCE</scope>
    <source>
        <strain evidence="3">CBS 990.96</strain>
    </source>
</reference>
<dbReference type="Proteomes" id="UP001301958">
    <property type="component" value="Unassembled WGS sequence"/>
</dbReference>
<dbReference type="EMBL" id="MU865468">
    <property type="protein sequence ID" value="KAK4222500.1"/>
    <property type="molecule type" value="Genomic_DNA"/>
</dbReference>
<keyword evidence="4" id="KW-1185">Reference proteome</keyword>
<proteinExistence type="predicted"/>
<dbReference type="Pfam" id="PF06985">
    <property type="entry name" value="HET"/>
    <property type="match status" value="1"/>
</dbReference>
<evidence type="ECO:0000256" key="1">
    <source>
        <dbReference type="SAM" id="MobiDB-lite"/>
    </source>
</evidence>
<accession>A0AAN6YRC4</accession>
<gene>
    <name evidence="3" type="ORF">QBC38DRAFT_460333</name>
</gene>
<name>A0AAN6YRC4_9PEZI</name>
<dbReference type="InterPro" id="IPR052895">
    <property type="entry name" value="HetReg/Transcr_Mod"/>
</dbReference>
<feature type="domain" description="Heterokaryon incompatibility" evidence="2">
    <location>
        <begin position="134"/>
        <end position="270"/>
    </location>
</feature>
<feature type="compositionally biased region" description="Polar residues" evidence="1">
    <location>
        <begin position="75"/>
        <end position="91"/>
    </location>
</feature>
<evidence type="ECO:0000313" key="4">
    <source>
        <dbReference type="Proteomes" id="UP001301958"/>
    </source>
</evidence>
<organism evidence="3 4">
    <name type="scientific">Podospora fimiseda</name>
    <dbReference type="NCBI Taxonomy" id="252190"/>
    <lineage>
        <taxon>Eukaryota</taxon>
        <taxon>Fungi</taxon>
        <taxon>Dikarya</taxon>
        <taxon>Ascomycota</taxon>
        <taxon>Pezizomycotina</taxon>
        <taxon>Sordariomycetes</taxon>
        <taxon>Sordariomycetidae</taxon>
        <taxon>Sordariales</taxon>
        <taxon>Podosporaceae</taxon>
        <taxon>Podospora</taxon>
    </lineage>
</organism>
<evidence type="ECO:0000313" key="3">
    <source>
        <dbReference type="EMBL" id="KAK4222500.1"/>
    </source>
</evidence>
<dbReference type="InterPro" id="IPR010730">
    <property type="entry name" value="HET"/>
</dbReference>